<dbReference type="GO" id="GO:0006002">
    <property type="term" value="P:fructose 6-phosphate metabolic process"/>
    <property type="evidence" value="ECO:0007669"/>
    <property type="project" value="TreeGrafter"/>
</dbReference>
<dbReference type="PANTHER" id="PTHR10937:SF0">
    <property type="entry name" value="GLUTAMINE--FRUCTOSE-6-PHOSPHATE TRANSAMINASE (ISOMERIZING)"/>
    <property type="match status" value="1"/>
</dbReference>
<evidence type="ECO:0000313" key="6">
    <source>
        <dbReference type="Proteomes" id="UP000275256"/>
    </source>
</evidence>
<sequence>MDRADYWNTLRDQPQSLAGTTTAVKQALAGAALPPWRAGEVLAVFAMGASTWAAEFLVHEARRRDRVVLNWPAADWRGLSFSPAALAIGISESGRSPETIEALARCAGHRIVITNVAGSPVVAVADTVVPLGSVSDAGVYVSGYTSTLVALALVGESLGLAGLADELESAPRRVGEWVPSVMAAVDGLLSRHYATTSPGSVECVGAGSSFASAGETALLVREAGRLPSACFQTDQYLHGPAEALPGASCCVVFGGGRAVELVQVMVGDGVPVLHISTAPVPGSIGITLPVASPLVTSILEVIVGQVLAGRLGDRRGHEIGTFHHSFAGTKLPTNPSAEG</sequence>
<evidence type="ECO:0000256" key="3">
    <source>
        <dbReference type="ARBA" id="ARBA00016090"/>
    </source>
</evidence>
<feature type="domain" description="SIS" evidence="4">
    <location>
        <begin position="32"/>
        <end position="169"/>
    </location>
</feature>
<dbReference type="PROSITE" id="PS51464">
    <property type="entry name" value="SIS"/>
    <property type="match status" value="1"/>
</dbReference>
<evidence type="ECO:0000256" key="2">
    <source>
        <dbReference type="ARBA" id="ARBA00012916"/>
    </source>
</evidence>
<evidence type="ECO:0000256" key="1">
    <source>
        <dbReference type="ARBA" id="ARBA00001031"/>
    </source>
</evidence>
<reference evidence="5 6" key="1">
    <citation type="submission" date="2018-10" db="EMBL/GenBank/DDBJ databases">
        <title>Tessaracoccus antarcticuss sp. nov., isolated from sediment.</title>
        <authorList>
            <person name="Zhou L.Y."/>
            <person name="Du Z.J."/>
        </authorList>
    </citation>
    <scope>NUCLEOTIDE SEQUENCE [LARGE SCALE GENOMIC DNA]</scope>
    <source>
        <strain evidence="5 6">JDX10</strain>
    </source>
</reference>
<dbReference type="GO" id="GO:0004360">
    <property type="term" value="F:glutamine-fructose-6-phosphate transaminase (isomerizing) activity"/>
    <property type="evidence" value="ECO:0007669"/>
    <property type="project" value="UniProtKB-EC"/>
</dbReference>
<keyword evidence="6" id="KW-1185">Reference proteome</keyword>
<comment type="caution">
    <text evidence="5">The sequence shown here is derived from an EMBL/GenBank/DDBJ whole genome shotgun (WGS) entry which is preliminary data.</text>
</comment>
<evidence type="ECO:0000259" key="4">
    <source>
        <dbReference type="PROSITE" id="PS51464"/>
    </source>
</evidence>
<dbReference type="Proteomes" id="UP000275256">
    <property type="component" value="Unassembled WGS sequence"/>
</dbReference>
<dbReference type="OrthoDB" id="3808774at2"/>
<dbReference type="SUPFAM" id="SSF53697">
    <property type="entry name" value="SIS domain"/>
    <property type="match status" value="1"/>
</dbReference>
<dbReference type="GO" id="GO:0006047">
    <property type="term" value="P:UDP-N-acetylglucosamine metabolic process"/>
    <property type="evidence" value="ECO:0007669"/>
    <property type="project" value="TreeGrafter"/>
</dbReference>
<gene>
    <name evidence="5" type="ORF">EAX62_11065</name>
</gene>
<dbReference type="AlphaFoldDB" id="A0A3M0GF53"/>
<dbReference type="InterPro" id="IPR046348">
    <property type="entry name" value="SIS_dom_sf"/>
</dbReference>
<dbReference type="PANTHER" id="PTHR10937">
    <property type="entry name" value="GLUCOSAMINE--FRUCTOSE-6-PHOSPHATE AMINOTRANSFERASE, ISOMERIZING"/>
    <property type="match status" value="1"/>
</dbReference>
<dbReference type="EMBL" id="REFW01000002">
    <property type="protein sequence ID" value="RMB60213.1"/>
    <property type="molecule type" value="Genomic_DNA"/>
</dbReference>
<accession>A0A3M0GF53</accession>
<protein>
    <recommendedName>
        <fullName evidence="3">Glutamine--fructose-6-phosphate aminotransferase [isomerizing]</fullName>
        <ecNumber evidence="2">2.6.1.16</ecNumber>
    </recommendedName>
</protein>
<dbReference type="RefSeq" id="WP_121901693.1">
    <property type="nucleotide sequence ID" value="NZ_REFW01000002.1"/>
</dbReference>
<name>A0A3M0GF53_9ACTN</name>
<comment type="catalytic activity">
    <reaction evidence="1">
        <text>D-fructose 6-phosphate + L-glutamine = D-glucosamine 6-phosphate + L-glutamate</text>
        <dbReference type="Rhea" id="RHEA:13237"/>
        <dbReference type="ChEBI" id="CHEBI:29985"/>
        <dbReference type="ChEBI" id="CHEBI:58359"/>
        <dbReference type="ChEBI" id="CHEBI:58725"/>
        <dbReference type="ChEBI" id="CHEBI:61527"/>
        <dbReference type="EC" id="2.6.1.16"/>
    </reaction>
</comment>
<evidence type="ECO:0000313" key="5">
    <source>
        <dbReference type="EMBL" id="RMB60213.1"/>
    </source>
</evidence>
<dbReference type="InterPro" id="IPR001347">
    <property type="entry name" value="SIS_dom"/>
</dbReference>
<proteinExistence type="predicted"/>
<organism evidence="5 6">
    <name type="scientific">Tessaracoccus antarcticus</name>
    <dbReference type="NCBI Taxonomy" id="2479848"/>
    <lineage>
        <taxon>Bacteria</taxon>
        <taxon>Bacillati</taxon>
        <taxon>Actinomycetota</taxon>
        <taxon>Actinomycetes</taxon>
        <taxon>Propionibacteriales</taxon>
        <taxon>Propionibacteriaceae</taxon>
        <taxon>Tessaracoccus</taxon>
    </lineage>
</organism>
<dbReference type="GO" id="GO:0097367">
    <property type="term" value="F:carbohydrate derivative binding"/>
    <property type="evidence" value="ECO:0007669"/>
    <property type="project" value="InterPro"/>
</dbReference>
<dbReference type="Gene3D" id="3.40.50.10490">
    <property type="entry name" value="Glucose-6-phosphate isomerase like protein, domain 1"/>
    <property type="match status" value="2"/>
</dbReference>
<dbReference type="GO" id="GO:0006487">
    <property type="term" value="P:protein N-linked glycosylation"/>
    <property type="evidence" value="ECO:0007669"/>
    <property type="project" value="TreeGrafter"/>
</dbReference>
<dbReference type="EC" id="2.6.1.16" evidence="2"/>